<evidence type="ECO:0000256" key="2">
    <source>
        <dbReference type="ARBA" id="ARBA00022801"/>
    </source>
</evidence>
<keyword evidence="5" id="KW-0413">Isomerase</keyword>
<dbReference type="PROSITE" id="PS51198">
    <property type="entry name" value="UVRD_HELICASE_ATP_BIND"/>
    <property type="match status" value="1"/>
</dbReference>
<dbReference type="InterPro" id="IPR000212">
    <property type="entry name" value="DNA_helicase_UvrD/REP"/>
</dbReference>
<evidence type="ECO:0000259" key="10">
    <source>
        <dbReference type="PROSITE" id="PS51198"/>
    </source>
</evidence>
<protein>
    <recommendedName>
        <fullName evidence="7">DNA 3'-5' helicase</fullName>
        <ecNumber evidence="7">5.6.2.4</ecNumber>
    </recommendedName>
</protein>
<dbReference type="InterPro" id="IPR014017">
    <property type="entry name" value="DNA_helicase_UvrD-like_C"/>
</dbReference>
<dbReference type="AlphaFoldDB" id="A0A9D1GNR3"/>
<feature type="domain" description="UvrD-like helicase ATP-binding" evidence="10">
    <location>
        <begin position="1"/>
        <end position="387"/>
    </location>
</feature>
<accession>A0A9D1GNR3</accession>
<dbReference type="EMBL" id="DVLC01000126">
    <property type="protein sequence ID" value="HIT47583.1"/>
    <property type="molecule type" value="Genomic_DNA"/>
</dbReference>
<keyword evidence="1 9" id="KW-0547">Nucleotide-binding</keyword>
<evidence type="ECO:0000256" key="1">
    <source>
        <dbReference type="ARBA" id="ARBA00022741"/>
    </source>
</evidence>
<dbReference type="GO" id="GO:0016787">
    <property type="term" value="F:hydrolase activity"/>
    <property type="evidence" value="ECO:0007669"/>
    <property type="project" value="UniProtKB-UniRule"/>
</dbReference>
<dbReference type="SUPFAM" id="SSF52540">
    <property type="entry name" value="P-loop containing nucleoside triphosphate hydrolases"/>
    <property type="match status" value="1"/>
</dbReference>
<gene>
    <name evidence="12" type="ORF">IAC35_06975</name>
</gene>
<evidence type="ECO:0000256" key="7">
    <source>
        <dbReference type="ARBA" id="ARBA00034808"/>
    </source>
</evidence>
<comment type="catalytic activity">
    <reaction evidence="8">
        <text>ATP + H2O = ADP + phosphate + H(+)</text>
        <dbReference type="Rhea" id="RHEA:13065"/>
        <dbReference type="ChEBI" id="CHEBI:15377"/>
        <dbReference type="ChEBI" id="CHEBI:15378"/>
        <dbReference type="ChEBI" id="CHEBI:30616"/>
        <dbReference type="ChEBI" id="CHEBI:43474"/>
        <dbReference type="ChEBI" id="CHEBI:456216"/>
        <dbReference type="EC" id="5.6.2.4"/>
    </reaction>
</comment>
<sequence length="924" mass="102960">MKILKASAGSGKTYNLSKTYLDLLLGSPDPRRYRHILAVTFTNKATAEMKSRILSDLRSRSASDPVAKEVLLNLLHDYGSFAVSTIDRFFQQALKAFSREIGQFADYQIELDRKSLIREAMDRILDSLTEDKEDIIRWINANVSERLEQGEKLRIEDSLYDIGFLLKSEEHRELAERCGVDDLEAFGKERLAEVRKACAGIIRDFRDAVAPFGITAAPGEKISFDGRKRLLKSCPELAEIKEERYPAYQTAFVIDRLIFSLGLAGEFYREFDALLKEKNVMSLDESNTILRDIINGSDAPFVYEKLGVRYENFLLDEFQDTSNIQWENFLPLLRESESKGGRNLVVGDVKQSIYRFRNSDWRLLGSRVTEEFPDAVVETLKYNWRSCRAVVAFNNRFFREAASVFGLGDIYSDVEQIPQGGDSQQGFVRISFTDGQLEAVYESVREGTAAGAEPGDIAVLVRGRQQGSEIASYLIDRGVPVISDDSLSVKSSLTVRRLVALMTAYDSPDDAVSCYLAESLNVGFPDGCHSLVDFCEDLLRSLTASAPGTSGGETLFIQAFMDELLKWTSVYGNNLRGWLRHWEDTELQISSPDDASAVRIMTIHKAKGLEFPYVIFPFADKVNLFRPEVRWCRLDAAGSGLPDVLGGIYPVKLQKGSEEDGFAEAYREERRMQLVDNMNIFYVALTRAVKSLHIIAAPPSKTLRKRVADGTGGEYSRISDFLFAFAGGNDECSFGEAYDFTRMERRRTSETEDFEASYPSIGIAGRLAPSTEALEFFGDDGEPVVSPRINGIVLHEILSAVSSRDDVDAAVNAASAAGKLSPEASVTAAGLLKARVSAHPDWFPGEGVRVCVERAIIGPDGRERRPDRVVFTPDGVVIVDFKFGKELPGHVSQVREYASLYAGLGCKVKAGVVWYVMEDKCVFI</sequence>
<feature type="domain" description="UvrD-like helicase C-terminal" evidence="11">
    <location>
        <begin position="395"/>
        <end position="608"/>
    </location>
</feature>
<dbReference type="InterPro" id="IPR014016">
    <property type="entry name" value="UvrD-like_ATP-bd"/>
</dbReference>
<organism evidence="12 13">
    <name type="scientific">Candidatus Cryptobacteroides merdipullorum</name>
    <dbReference type="NCBI Taxonomy" id="2840771"/>
    <lineage>
        <taxon>Bacteria</taxon>
        <taxon>Pseudomonadati</taxon>
        <taxon>Bacteroidota</taxon>
        <taxon>Bacteroidia</taxon>
        <taxon>Bacteroidales</taxon>
        <taxon>Candidatus Cryptobacteroides</taxon>
    </lineage>
</organism>
<evidence type="ECO:0000256" key="4">
    <source>
        <dbReference type="ARBA" id="ARBA00022840"/>
    </source>
</evidence>
<keyword evidence="3 9" id="KW-0347">Helicase</keyword>
<dbReference type="Proteomes" id="UP000886881">
    <property type="component" value="Unassembled WGS sequence"/>
</dbReference>
<feature type="binding site" evidence="9">
    <location>
        <begin position="6"/>
        <end position="13"/>
    </location>
    <ligand>
        <name>ATP</name>
        <dbReference type="ChEBI" id="CHEBI:30616"/>
    </ligand>
</feature>
<dbReference type="PROSITE" id="PS51217">
    <property type="entry name" value="UVRD_HELICASE_CTER"/>
    <property type="match status" value="1"/>
</dbReference>
<dbReference type="GO" id="GO:0005829">
    <property type="term" value="C:cytosol"/>
    <property type="evidence" value="ECO:0007669"/>
    <property type="project" value="TreeGrafter"/>
</dbReference>
<dbReference type="PANTHER" id="PTHR11070:SF67">
    <property type="entry name" value="DNA 3'-5' HELICASE"/>
    <property type="match status" value="1"/>
</dbReference>
<dbReference type="GO" id="GO:0043138">
    <property type="term" value="F:3'-5' DNA helicase activity"/>
    <property type="evidence" value="ECO:0007669"/>
    <property type="project" value="UniProtKB-EC"/>
</dbReference>
<dbReference type="Pfam" id="PF13361">
    <property type="entry name" value="UvrD_C"/>
    <property type="match status" value="1"/>
</dbReference>
<dbReference type="PANTHER" id="PTHR11070">
    <property type="entry name" value="UVRD / RECB / PCRA DNA HELICASE FAMILY MEMBER"/>
    <property type="match status" value="1"/>
</dbReference>
<dbReference type="GO" id="GO:0005524">
    <property type="term" value="F:ATP binding"/>
    <property type="evidence" value="ECO:0007669"/>
    <property type="project" value="UniProtKB-UniRule"/>
</dbReference>
<proteinExistence type="predicted"/>
<name>A0A9D1GNR3_9BACT</name>
<keyword evidence="2 9" id="KW-0378">Hydrolase</keyword>
<dbReference type="GO" id="GO:0000725">
    <property type="term" value="P:recombinational repair"/>
    <property type="evidence" value="ECO:0007669"/>
    <property type="project" value="TreeGrafter"/>
</dbReference>
<evidence type="ECO:0000256" key="3">
    <source>
        <dbReference type="ARBA" id="ARBA00022806"/>
    </source>
</evidence>
<dbReference type="InterPro" id="IPR027417">
    <property type="entry name" value="P-loop_NTPase"/>
</dbReference>
<comment type="catalytic activity">
    <reaction evidence="6">
        <text>Couples ATP hydrolysis with the unwinding of duplex DNA by translocating in the 3'-5' direction.</text>
        <dbReference type="EC" id="5.6.2.4"/>
    </reaction>
</comment>
<evidence type="ECO:0000256" key="5">
    <source>
        <dbReference type="ARBA" id="ARBA00023235"/>
    </source>
</evidence>
<evidence type="ECO:0000259" key="11">
    <source>
        <dbReference type="PROSITE" id="PS51217"/>
    </source>
</evidence>
<dbReference type="GO" id="GO:0003677">
    <property type="term" value="F:DNA binding"/>
    <property type="evidence" value="ECO:0007669"/>
    <property type="project" value="InterPro"/>
</dbReference>
<reference evidence="12" key="2">
    <citation type="journal article" date="2021" name="PeerJ">
        <title>Extensive microbial diversity within the chicken gut microbiome revealed by metagenomics and culture.</title>
        <authorList>
            <person name="Gilroy R."/>
            <person name="Ravi A."/>
            <person name="Getino M."/>
            <person name="Pursley I."/>
            <person name="Horton D.L."/>
            <person name="Alikhan N.F."/>
            <person name="Baker D."/>
            <person name="Gharbi K."/>
            <person name="Hall N."/>
            <person name="Watson M."/>
            <person name="Adriaenssens E.M."/>
            <person name="Foster-Nyarko E."/>
            <person name="Jarju S."/>
            <person name="Secka A."/>
            <person name="Antonio M."/>
            <person name="Oren A."/>
            <person name="Chaudhuri R.R."/>
            <person name="La Ragione R."/>
            <person name="Hildebrand F."/>
            <person name="Pallen M.J."/>
        </authorList>
    </citation>
    <scope>NUCLEOTIDE SEQUENCE</scope>
    <source>
        <strain evidence="12">ChiHecec2B26-709</strain>
    </source>
</reference>
<dbReference type="Gene3D" id="3.40.50.300">
    <property type="entry name" value="P-loop containing nucleotide triphosphate hydrolases"/>
    <property type="match status" value="4"/>
</dbReference>
<evidence type="ECO:0000256" key="8">
    <source>
        <dbReference type="ARBA" id="ARBA00048988"/>
    </source>
</evidence>
<comment type="caution">
    <text evidence="12">The sequence shown here is derived from an EMBL/GenBank/DDBJ whole genome shotgun (WGS) entry which is preliminary data.</text>
</comment>
<evidence type="ECO:0000256" key="9">
    <source>
        <dbReference type="PROSITE-ProRule" id="PRU00560"/>
    </source>
</evidence>
<dbReference type="EC" id="5.6.2.4" evidence="7"/>
<evidence type="ECO:0000313" key="12">
    <source>
        <dbReference type="EMBL" id="HIT47583.1"/>
    </source>
</evidence>
<evidence type="ECO:0000313" key="13">
    <source>
        <dbReference type="Proteomes" id="UP000886881"/>
    </source>
</evidence>
<keyword evidence="4 9" id="KW-0067">ATP-binding</keyword>
<evidence type="ECO:0000256" key="6">
    <source>
        <dbReference type="ARBA" id="ARBA00034617"/>
    </source>
</evidence>
<dbReference type="Pfam" id="PF00580">
    <property type="entry name" value="UvrD-helicase"/>
    <property type="match status" value="1"/>
</dbReference>
<reference evidence="12" key="1">
    <citation type="submission" date="2020-10" db="EMBL/GenBank/DDBJ databases">
        <authorList>
            <person name="Gilroy R."/>
        </authorList>
    </citation>
    <scope>NUCLEOTIDE SEQUENCE</scope>
    <source>
        <strain evidence="12">ChiHecec2B26-709</strain>
    </source>
</reference>